<evidence type="ECO:0000256" key="6">
    <source>
        <dbReference type="ARBA" id="ARBA00023160"/>
    </source>
</evidence>
<evidence type="ECO:0000256" key="3">
    <source>
        <dbReference type="ARBA" id="ARBA00022553"/>
    </source>
</evidence>
<keyword evidence="6" id="KW-0275">Fatty acid biosynthesis</keyword>
<evidence type="ECO:0000313" key="9">
    <source>
        <dbReference type="Proteomes" id="UP000198656"/>
    </source>
</evidence>
<reference evidence="9" key="1">
    <citation type="submission" date="2016-10" db="EMBL/GenBank/DDBJ databases">
        <authorList>
            <person name="Varghese N."/>
            <person name="Submissions S."/>
        </authorList>
    </citation>
    <scope>NUCLEOTIDE SEQUENCE [LARGE SCALE GENOMIC DNA]</scope>
    <source>
        <strain evidence="9">DSM 8344</strain>
    </source>
</reference>
<dbReference type="RefSeq" id="WP_092334266.1">
    <property type="nucleotide sequence ID" value="NZ_FNCP01000016.1"/>
</dbReference>
<name>A0A1G8E766_9FIRM</name>
<keyword evidence="1" id="KW-0596">Phosphopantetheine</keyword>
<dbReference type="PANTHER" id="PTHR20863:SF76">
    <property type="entry name" value="CARRIER DOMAIN-CONTAINING PROTEIN"/>
    <property type="match status" value="1"/>
</dbReference>
<keyword evidence="2" id="KW-0444">Lipid biosynthesis</keyword>
<dbReference type="STRING" id="1121419.SAMN05443529_11673"/>
<dbReference type="OrthoDB" id="9804551at2"/>
<dbReference type="Proteomes" id="UP000198656">
    <property type="component" value="Unassembled WGS sequence"/>
</dbReference>
<keyword evidence="9" id="KW-1185">Reference proteome</keyword>
<dbReference type="SUPFAM" id="SSF47336">
    <property type="entry name" value="ACP-like"/>
    <property type="match status" value="1"/>
</dbReference>
<dbReference type="PROSITE" id="PS50075">
    <property type="entry name" value="CARRIER"/>
    <property type="match status" value="1"/>
</dbReference>
<dbReference type="Gene3D" id="1.10.1200.10">
    <property type="entry name" value="ACP-like"/>
    <property type="match status" value="1"/>
</dbReference>
<evidence type="ECO:0000259" key="7">
    <source>
        <dbReference type="PROSITE" id="PS50075"/>
    </source>
</evidence>
<dbReference type="Pfam" id="PF00550">
    <property type="entry name" value="PP-binding"/>
    <property type="match status" value="1"/>
</dbReference>
<dbReference type="InterPro" id="IPR003231">
    <property type="entry name" value="ACP"/>
</dbReference>
<accession>A0A1G8E766</accession>
<dbReference type="GO" id="GO:0009245">
    <property type="term" value="P:lipid A biosynthetic process"/>
    <property type="evidence" value="ECO:0007669"/>
    <property type="project" value="TreeGrafter"/>
</dbReference>
<dbReference type="GO" id="GO:0016020">
    <property type="term" value="C:membrane"/>
    <property type="evidence" value="ECO:0007669"/>
    <property type="project" value="GOC"/>
</dbReference>
<dbReference type="GO" id="GO:0000035">
    <property type="term" value="F:acyl binding"/>
    <property type="evidence" value="ECO:0007669"/>
    <property type="project" value="TreeGrafter"/>
</dbReference>
<gene>
    <name evidence="8" type="ORF">SAMN05443529_11673</name>
</gene>
<keyword evidence="5" id="KW-0443">Lipid metabolism</keyword>
<protein>
    <submittedName>
        <fullName evidence="8">Acyl carrier protein</fullName>
    </submittedName>
</protein>
<dbReference type="EMBL" id="FNCP01000016">
    <property type="protein sequence ID" value="SDH65743.1"/>
    <property type="molecule type" value="Genomic_DNA"/>
</dbReference>
<evidence type="ECO:0000256" key="5">
    <source>
        <dbReference type="ARBA" id="ARBA00023098"/>
    </source>
</evidence>
<dbReference type="PANTHER" id="PTHR20863">
    <property type="entry name" value="ACYL CARRIER PROTEIN"/>
    <property type="match status" value="1"/>
</dbReference>
<evidence type="ECO:0000313" key="8">
    <source>
        <dbReference type="EMBL" id="SDH65743.1"/>
    </source>
</evidence>
<dbReference type="InterPro" id="IPR009081">
    <property type="entry name" value="PP-bd_ACP"/>
</dbReference>
<organism evidence="8 9">
    <name type="scientific">Desulfosporosinus hippei DSM 8344</name>
    <dbReference type="NCBI Taxonomy" id="1121419"/>
    <lineage>
        <taxon>Bacteria</taxon>
        <taxon>Bacillati</taxon>
        <taxon>Bacillota</taxon>
        <taxon>Clostridia</taxon>
        <taxon>Eubacteriales</taxon>
        <taxon>Desulfitobacteriaceae</taxon>
        <taxon>Desulfosporosinus</taxon>
    </lineage>
</organism>
<evidence type="ECO:0000256" key="1">
    <source>
        <dbReference type="ARBA" id="ARBA00022450"/>
    </source>
</evidence>
<dbReference type="GO" id="GO:0005829">
    <property type="term" value="C:cytosol"/>
    <property type="evidence" value="ECO:0007669"/>
    <property type="project" value="TreeGrafter"/>
</dbReference>
<evidence type="ECO:0000256" key="4">
    <source>
        <dbReference type="ARBA" id="ARBA00022832"/>
    </source>
</evidence>
<feature type="domain" description="Carrier" evidence="7">
    <location>
        <begin position="1"/>
        <end position="74"/>
    </location>
</feature>
<dbReference type="InterPro" id="IPR036736">
    <property type="entry name" value="ACP-like_sf"/>
</dbReference>
<evidence type="ECO:0000256" key="2">
    <source>
        <dbReference type="ARBA" id="ARBA00022516"/>
    </source>
</evidence>
<keyword evidence="3" id="KW-0597">Phosphoprotein</keyword>
<dbReference type="GO" id="GO:0000036">
    <property type="term" value="F:acyl carrier activity"/>
    <property type="evidence" value="ECO:0007669"/>
    <property type="project" value="TreeGrafter"/>
</dbReference>
<sequence>MFNQVVAIITKYQDANLEKIHQDSHLIHDLSLNSLEIVEMVCDLEESFGIEIPDAHISQFKTIGDILEYLDQRLTNKVLS</sequence>
<keyword evidence="4" id="KW-0276">Fatty acid metabolism</keyword>
<dbReference type="AlphaFoldDB" id="A0A1G8E766"/>
<proteinExistence type="predicted"/>